<dbReference type="CDD" id="cd04196">
    <property type="entry name" value="GT_2_like_d"/>
    <property type="match status" value="1"/>
</dbReference>
<feature type="domain" description="Glycosyltransferase 2-like" evidence="1">
    <location>
        <begin position="5"/>
        <end position="114"/>
    </location>
</feature>
<name>A0ABS1Z5S2_9GAMM</name>
<evidence type="ECO:0000313" key="3">
    <source>
        <dbReference type="Proteomes" id="UP000809137"/>
    </source>
</evidence>
<dbReference type="Proteomes" id="UP000809137">
    <property type="component" value="Unassembled WGS sequence"/>
</dbReference>
<accession>A0ABS1Z5S2</accession>
<dbReference type="InterPro" id="IPR029044">
    <property type="entry name" value="Nucleotide-diphossugar_trans"/>
</dbReference>
<reference evidence="2 3" key="1">
    <citation type="submission" date="2021-01" db="EMBL/GenBank/DDBJ databases">
        <title>Complete genome sequence of Pantoea eucrina OB49, a heavy metal tolerant bacterium with PGPR potential isolated from wheat in Algeria.</title>
        <authorList>
            <person name="Lekired A."/>
            <person name="Ouzari I.H."/>
        </authorList>
    </citation>
    <scope>NUCLEOTIDE SEQUENCE [LARGE SCALE GENOMIC DNA]</scope>
    <source>
        <strain evidence="2 3">OB49</strain>
    </source>
</reference>
<dbReference type="Gene3D" id="3.90.550.10">
    <property type="entry name" value="Spore Coat Polysaccharide Biosynthesis Protein SpsA, Chain A"/>
    <property type="match status" value="1"/>
</dbReference>
<evidence type="ECO:0000313" key="2">
    <source>
        <dbReference type="EMBL" id="MBM0747784.1"/>
    </source>
</evidence>
<proteinExistence type="predicted"/>
<protein>
    <submittedName>
        <fullName evidence="2">Glycosyltransferase family 2 protein</fullName>
    </submittedName>
</protein>
<dbReference type="GeneID" id="84691730"/>
<dbReference type="RefSeq" id="WP_039385347.1">
    <property type="nucleotide sequence ID" value="NZ_CP083448.1"/>
</dbReference>
<organism evidence="2 3">
    <name type="scientific">Pantoea eucrina</name>
    <dbReference type="NCBI Taxonomy" id="472693"/>
    <lineage>
        <taxon>Bacteria</taxon>
        <taxon>Pseudomonadati</taxon>
        <taxon>Pseudomonadota</taxon>
        <taxon>Gammaproteobacteria</taxon>
        <taxon>Enterobacterales</taxon>
        <taxon>Erwiniaceae</taxon>
        <taxon>Pantoea</taxon>
    </lineage>
</organism>
<dbReference type="PANTHER" id="PTHR22916">
    <property type="entry name" value="GLYCOSYLTRANSFERASE"/>
    <property type="match status" value="1"/>
</dbReference>
<evidence type="ECO:0000259" key="1">
    <source>
        <dbReference type="Pfam" id="PF00535"/>
    </source>
</evidence>
<comment type="caution">
    <text evidence="2">The sequence shown here is derived from an EMBL/GenBank/DDBJ whole genome shotgun (WGS) entry which is preliminary data.</text>
</comment>
<sequence length="308" mass="35237">MNIDVIIATYNGKNYIEEQINSILNQTYKDITVYIRDDGSTDGTTALLKKIALKDSRIKIVEDNIPAKGVGENFKQLLKNCNSDFVFIADQDDYWQKDKIEKLLSFIKSCDEDQPLIAYAPGIVVDSTLKPTGKLTDYKLKVEKVQDMYLMNGGVQGCAMVINKHLYNLALKTDFHWHMHDQVLSIYAVCFGKIYFFESPLFLYRQHGSNVLGFNSSTVKDKLNRYINYNKNSFLIDKSSCLMFAEFSNLLGNNLNSEIKTNIEFFLAAIKKGKISTFIFIVKNKLKLQHSLIKACIKSLIVRNTIER</sequence>
<dbReference type="Pfam" id="PF00535">
    <property type="entry name" value="Glycos_transf_2"/>
    <property type="match status" value="1"/>
</dbReference>
<gene>
    <name evidence="2" type="ORF">JJB79_10200</name>
</gene>
<dbReference type="SUPFAM" id="SSF53448">
    <property type="entry name" value="Nucleotide-diphospho-sugar transferases"/>
    <property type="match status" value="1"/>
</dbReference>
<keyword evidence="3" id="KW-1185">Reference proteome</keyword>
<dbReference type="PANTHER" id="PTHR22916:SF3">
    <property type="entry name" value="UDP-GLCNAC:BETAGAL BETA-1,3-N-ACETYLGLUCOSAMINYLTRANSFERASE-LIKE PROTEIN 1"/>
    <property type="match status" value="1"/>
</dbReference>
<dbReference type="EMBL" id="JAFCXS010000006">
    <property type="protein sequence ID" value="MBM0747784.1"/>
    <property type="molecule type" value="Genomic_DNA"/>
</dbReference>
<dbReference type="InterPro" id="IPR001173">
    <property type="entry name" value="Glyco_trans_2-like"/>
</dbReference>